<evidence type="ECO:0000256" key="1">
    <source>
        <dbReference type="ARBA" id="ARBA00007257"/>
    </source>
</evidence>
<dbReference type="Proteomes" id="UP000008120">
    <property type="component" value="Chromosome"/>
</dbReference>
<dbReference type="InterPro" id="IPR008969">
    <property type="entry name" value="CarboxyPept-like_regulatory"/>
</dbReference>
<dbReference type="PANTHER" id="PTHR36108:SF13">
    <property type="entry name" value="COLOSSIN-B-RELATED"/>
    <property type="match status" value="1"/>
</dbReference>
<evidence type="ECO:0000313" key="8">
    <source>
        <dbReference type="Proteomes" id="UP000008120"/>
    </source>
</evidence>
<dbReference type="GO" id="GO:0030246">
    <property type="term" value="F:carbohydrate binding"/>
    <property type="evidence" value="ECO:0007669"/>
    <property type="project" value="InterPro"/>
</dbReference>
<organism evidence="5 8">
    <name type="scientific">Caldiarchaeum subterraneum</name>
    <dbReference type="NCBI Taxonomy" id="311458"/>
    <lineage>
        <taxon>Archaea</taxon>
        <taxon>Nitrososphaerota</taxon>
        <taxon>Candidatus Caldarchaeales</taxon>
        <taxon>Candidatus Caldarchaeaceae</taxon>
        <taxon>Candidatus Caldarchaeum</taxon>
    </lineage>
</organism>
<dbReference type="KEGG" id="csu:CSUB_C1170"/>
<reference evidence="5" key="3">
    <citation type="journal article" date="2012" name="PLoS ONE">
        <title>A Deeply Branching Thermophilic Bacterium with an Ancient Acetyl-CoA Pathway Dominates a Subsurface Ecosystem.</title>
        <authorList>
            <person name="Takami H."/>
            <person name="Noguchi H."/>
            <person name="Takaki Y."/>
            <person name="Uchiyama I."/>
            <person name="Toyoda A."/>
            <person name="Nishi S."/>
            <person name="Chee G.-J."/>
            <person name="Arai W."/>
            <person name="Nunoura T."/>
            <person name="Itoh T."/>
            <person name="Hattori M."/>
            <person name="Takai K."/>
        </authorList>
    </citation>
    <scope>NUCLEOTIDE SEQUENCE</scope>
</reference>
<feature type="compositionally biased region" description="Low complexity" evidence="4">
    <location>
        <begin position="881"/>
        <end position="895"/>
    </location>
</feature>
<keyword evidence="3" id="KW-0732">Signal</keyword>
<evidence type="ECO:0000256" key="4">
    <source>
        <dbReference type="SAM" id="MobiDB-lite"/>
    </source>
</evidence>
<proteinExistence type="inferred from homology"/>
<dbReference type="EMBL" id="BA000048">
    <property type="protein sequence ID" value="BAJ51022.1"/>
    <property type="molecule type" value="Genomic_DNA"/>
</dbReference>
<dbReference type="SUPFAM" id="SSF49452">
    <property type="entry name" value="Starch-binding domain-like"/>
    <property type="match status" value="1"/>
</dbReference>
<dbReference type="EMBL" id="AP011860">
    <property type="protein sequence ID" value="BAJ48248.1"/>
    <property type="molecule type" value="Genomic_DNA"/>
</dbReference>
<dbReference type="PROSITE" id="PS51257">
    <property type="entry name" value="PROKAR_LIPOPROTEIN"/>
    <property type="match status" value="1"/>
</dbReference>
<sequence>MANINRLQPILLTAALLAACFLFLGSLPEAHAATGVTINVRTSDTNQPVVGALVRVNGTSTNSTNSVGNAVFGGLNRKANATVEVLFRGFTVYYNPVFNASLLNPSNPAQVTVRVNVTTMVLFARTALGNPVPNVRITLTYGSYTNTTTTGSDGRASISFMPNTTYTISTTYRGYDVGTFTRAYGGSGLTLDLNLFSIRAIVEDLNGNPVPSATVKVWYGVRQSGNTTGFESATTDSSGVAILDRLPAGNYPLDVEYRGENVYQTTSNIAVSSGQVVHRARTDLVNYRVRILDFDGAEQITGITLQAQLYRDTSPYGDPVTTSTGEFGFGLVKSRTYSLVVKMGDTEVFRGDVRAPDDTSVNGKFFDVFFRVDASGTRSERLVSTVGLRIQLGSFSSERTTVNGATGFQNIPAGRYSYEITRGTYVIGSGTVEINQDEQRITLRPTLWTVKLQINNDMGEGIAGAVELKSYDDVSLGVFQADENGATTVSGLLPILYRGVVNYKGVKVNDGFEFTLDADQKEVVVATKVFNVVFRVFDADGETALSSAQVTVSLGEISAENVTDSDGRASVKNLPIGSYNIAVNYLNIGVHEETVRIDSSREIVLKAKNVVDVIVEVVDDDGAPLESGDVEIVLGVVKKAGEIENGRVIFKDIPASTYRLSARYKGVTVYDRQTVFRADEDLVRVQAAVYYLRLTVKRMDDTVLPAAYVSVAQGGRKIGDGFTDQSGRLELKLPRGDFAVEVSYQDTVVLSQSISLVQTTQLNLQAKVYRVDVRIIDPSGEPVAGAEVSLNRGDKVIERKVTDEEGKAVLYAAEGDYTWTMKIGEYTYSSGYSSKANKSLSILHVVDNPQWQGVVLAATAAVSTSSVFGLLRWGKLRPSGRQRGGQRPQRTMQPRGEGETQTFKRLRRPRV</sequence>
<evidence type="ECO:0000313" key="6">
    <source>
        <dbReference type="EMBL" id="BAJ48248.1"/>
    </source>
</evidence>
<comment type="similarity">
    <text evidence="1">Belongs to the serine-aspartate repeat-containing protein (SDr) family.</text>
</comment>
<accession>E6N336</accession>
<reference evidence="5 8" key="1">
    <citation type="journal article" date="2005" name="Environ. Microbiol.">
        <title>Genetic and functional properties of uncultivated thermophilic crenarchaeotes from a subsurface gold mine as revealed by analysis of genome fragments.</title>
        <authorList>
            <person name="Nunoura T."/>
            <person name="Hirayama H."/>
            <person name="Takami H."/>
            <person name="Oida H."/>
            <person name="Nishi S."/>
            <person name="Shimamura S."/>
            <person name="Suzuki Y."/>
            <person name="Inagaki F."/>
            <person name="Takai K."/>
            <person name="Nealson K.H."/>
            <person name="Horikoshi K."/>
        </authorList>
    </citation>
    <scope>NUCLEOTIDE SEQUENCE [LARGE SCALE GENOMIC DNA]</scope>
</reference>
<dbReference type="PANTHER" id="PTHR36108">
    <property type="entry name" value="COLOSSIN-B-RELATED"/>
    <property type="match status" value="1"/>
</dbReference>
<dbReference type="InterPro" id="IPR013784">
    <property type="entry name" value="Carb-bd-like_fold"/>
</dbReference>
<dbReference type="STRING" id="311458.CSUB_C1170"/>
<dbReference type="BioCyc" id="CCAL311458:G131R-1180-MONOMER"/>
<dbReference type="Gene3D" id="2.60.40.1120">
    <property type="entry name" value="Carboxypeptidase-like, regulatory domain"/>
    <property type="match status" value="2"/>
</dbReference>
<gene>
    <name evidence="7" type="ORF">CSUB_C1170</name>
    <name evidence="5" type="ORF">HGMM_F16D08C30</name>
    <name evidence="6" type="ORF">HGMM_F53A03C03</name>
</gene>
<keyword evidence="2" id="KW-0964">Secreted</keyword>
<dbReference type="EMBL" id="AP011689">
    <property type="protein sequence ID" value="BAJ46742.1"/>
    <property type="molecule type" value="Genomic_DNA"/>
</dbReference>
<evidence type="ECO:0000313" key="7">
    <source>
        <dbReference type="EMBL" id="BAJ51022.1"/>
    </source>
</evidence>
<dbReference type="SUPFAM" id="SSF49464">
    <property type="entry name" value="Carboxypeptidase regulatory domain-like"/>
    <property type="match status" value="2"/>
</dbReference>
<feature type="region of interest" description="Disordered" evidence="4">
    <location>
        <begin position="878"/>
        <end position="911"/>
    </location>
</feature>
<protein>
    <submittedName>
        <fullName evidence="5">Lipoprotein</fullName>
    </submittedName>
</protein>
<dbReference type="AlphaFoldDB" id="E6N336"/>
<evidence type="ECO:0000256" key="3">
    <source>
        <dbReference type="ARBA" id="ARBA00022729"/>
    </source>
</evidence>
<reference evidence="5 8" key="2">
    <citation type="journal article" date="2011" name="Nucleic Acids Res.">
        <title>Insights into the evolution of Archaea and eukaryotic protein modifier systems revealed by the genome of a novel archaeal group.</title>
        <authorList>
            <person name="Nunoura T."/>
            <person name="Takaki Y."/>
            <person name="Kakuta J."/>
            <person name="Nishi S."/>
            <person name="Sugahara J."/>
            <person name="Kazama H."/>
            <person name="Chee G."/>
            <person name="Hattori M."/>
            <person name="Kanai A."/>
            <person name="Atomi H."/>
            <person name="Takai K."/>
            <person name="Takami H."/>
        </authorList>
    </citation>
    <scope>NUCLEOTIDE SEQUENCE [LARGE SCALE GENOMIC DNA]</scope>
</reference>
<keyword evidence="5" id="KW-0449">Lipoprotein</keyword>
<evidence type="ECO:0000313" key="5">
    <source>
        <dbReference type="EMBL" id="BAJ46742.1"/>
    </source>
</evidence>
<dbReference type="SUPFAM" id="SSF49478">
    <property type="entry name" value="Cna protein B-type domain"/>
    <property type="match status" value="1"/>
</dbReference>
<name>E6N336_CALS0</name>
<evidence type="ECO:0000256" key="2">
    <source>
        <dbReference type="ARBA" id="ARBA00022525"/>
    </source>
</evidence>